<dbReference type="GO" id="GO:0022625">
    <property type="term" value="C:cytosolic large ribosomal subunit"/>
    <property type="evidence" value="ECO:0007669"/>
    <property type="project" value="TreeGrafter"/>
</dbReference>
<dbReference type="InterPro" id="IPR035808">
    <property type="entry name" value="Ribosomal_uL30_euk_arc"/>
</dbReference>
<dbReference type="PROSITE" id="PS00634">
    <property type="entry name" value="RIBOSOMAL_L30"/>
    <property type="match status" value="1"/>
</dbReference>
<dbReference type="InterPro" id="IPR018038">
    <property type="entry name" value="Ribosomal_uL30_CS"/>
</dbReference>
<dbReference type="GO" id="GO:0003735">
    <property type="term" value="F:structural constituent of ribosome"/>
    <property type="evidence" value="ECO:0007669"/>
    <property type="project" value="TreeGrafter"/>
</dbReference>
<dbReference type="InterPro" id="IPR036919">
    <property type="entry name" value="Ribo_uL30_ferredoxin-like_sf"/>
</dbReference>
<proteinExistence type="inferred from homology"/>
<evidence type="ECO:0000256" key="2">
    <source>
        <dbReference type="ARBA" id="ARBA00022980"/>
    </source>
</evidence>
<dbReference type="Gene3D" id="3.30.1390.20">
    <property type="entry name" value="Ribosomal protein L30, ferredoxin-like fold domain"/>
    <property type="match status" value="1"/>
</dbReference>
<evidence type="ECO:0008006" key="8">
    <source>
        <dbReference type="Google" id="ProtNLM"/>
    </source>
</evidence>
<dbReference type="AlphaFoldDB" id="A0A8T2IFR9"/>
<keyword evidence="2" id="KW-0689">Ribosomal protein</keyword>
<reference evidence="6" key="1">
    <citation type="thesis" date="2020" institute="ProQuest LLC" country="789 East Eisenhower Parkway, Ann Arbor, MI, USA">
        <title>Comparative Genomics and Chromosome Evolution.</title>
        <authorList>
            <person name="Mudd A.B."/>
        </authorList>
    </citation>
    <scope>NUCLEOTIDE SEQUENCE</scope>
    <source>
        <strain evidence="6">Female2</strain>
        <tissue evidence="6">Blood</tissue>
    </source>
</reference>
<dbReference type="SUPFAM" id="SSF55129">
    <property type="entry name" value="Ribosomal protein L30p/L7e"/>
    <property type="match status" value="1"/>
</dbReference>
<evidence type="ECO:0000256" key="3">
    <source>
        <dbReference type="ARBA" id="ARBA00023274"/>
    </source>
</evidence>
<feature type="domain" description="Large ribosomal subunit protein uL30 N-terminal eukaryotes" evidence="5">
    <location>
        <begin position="12"/>
        <end position="73"/>
    </location>
</feature>
<comment type="similarity">
    <text evidence="1">Belongs to the universal ribosomal protein uL30 family.</text>
</comment>
<organism evidence="6 7">
    <name type="scientific">Hymenochirus boettgeri</name>
    <name type="common">Congo dwarf clawed frog</name>
    <dbReference type="NCBI Taxonomy" id="247094"/>
    <lineage>
        <taxon>Eukaryota</taxon>
        <taxon>Metazoa</taxon>
        <taxon>Chordata</taxon>
        <taxon>Craniata</taxon>
        <taxon>Vertebrata</taxon>
        <taxon>Euteleostomi</taxon>
        <taxon>Amphibia</taxon>
        <taxon>Batrachia</taxon>
        <taxon>Anura</taxon>
        <taxon>Pipoidea</taxon>
        <taxon>Pipidae</taxon>
        <taxon>Pipinae</taxon>
        <taxon>Hymenochirus</taxon>
    </lineage>
</organism>
<dbReference type="InterPro" id="IPR039699">
    <property type="entry name" value="Ribosomal_uL30"/>
</dbReference>
<dbReference type="InterPro" id="IPR016082">
    <property type="entry name" value="Ribosomal_uL30_ferredoxin-like"/>
</dbReference>
<dbReference type="InterPro" id="IPR012988">
    <property type="entry name" value="Ribosomal_uL30_N_euk"/>
</dbReference>
<dbReference type="PANTHER" id="PTHR11524">
    <property type="entry name" value="60S RIBOSOMAL PROTEIN L7"/>
    <property type="match status" value="1"/>
</dbReference>
<sequence>MEATESRKLPRVPENLLKKRKKYQGLKAAEAKRALEEKRKTQPGKKLKFKRLETFVRNSKRKLRDDCRLRRMEIYKKKVPVNATRGLAFVARVANIEGISQTVLRTIKILRLGKIFSGVFVKLTPSSLKMIQIIEPYVAWGIPNLKSVRELILKRGQFKKKGRRMAVTDNNVIEEQLGKYGIICLEDLIHELYTTGEHFSEVNKFLCPFLLSVSRHAAINRKGYRTEVGDPGNRGTAINQLIRQLN</sequence>
<evidence type="ECO:0000259" key="4">
    <source>
        <dbReference type="Pfam" id="PF00327"/>
    </source>
</evidence>
<evidence type="ECO:0000313" key="7">
    <source>
        <dbReference type="Proteomes" id="UP000812440"/>
    </source>
</evidence>
<dbReference type="OrthoDB" id="28644at2759"/>
<dbReference type="EMBL" id="JAACNH010000066">
    <property type="protein sequence ID" value="KAG8431795.1"/>
    <property type="molecule type" value="Genomic_DNA"/>
</dbReference>
<feature type="domain" description="Large ribosomal subunit protein uL30-like ferredoxin-like fold" evidence="4">
    <location>
        <begin position="88"/>
        <end position="138"/>
    </location>
</feature>
<evidence type="ECO:0000256" key="1">
    <source>
        <dbReference type="ARBA" id="ARBA00007594"/>
    </source>
</evidence>
<name>A0A8T2IFR9_9PIPI</name>
<protein>
    <recommendedName>
        <fullName evidence="8">Ribosomal protein L7-like 1</fullName>
    </recommendedName>
</protein>
<keyword evidence="7" id="KW-1185">Reference proteome</keyword>
<dbReference type="GO" id="GO:0003723">
    <property type="term" value="F:RNA binding"/>
    <property type="evidence" value="ECO:0007669"/>
    <property type="project" value="InterPro"/>
</dbReference>
<dbReference type="Pfam" id="PF08079">
    <property type="entry name" value="Ribosomal_L30_N"/>
    <property type="match status" value="1"/>
</dbReference>
<dbReference type="Pfam" id="PF00327">
    <property type="entry name" value="Ribosomal_L30"/>
    <property type="match status" value="1"/>
</dbReference>
<dbReference type="PANTHER" id="PTHR11524:SF13">
    <property type="entry name" value="RIBOSOMAL PROTEIN UL30-LIKE"/>
    <property type="match status" value="1"/>
</dbReference>
<dbReference type="Proteomes" id="UP000812440">
    <property type="component" value="Unassembled WGS sequence"/>
</dbReference>
<comment type="caution">
    <text evidence="6">The sequence shown here is derived from an EMBL/GenBank/DDBJ whole genome shotgun (WGS) entry which is preliminary data.</text>
</comment>
<dbReference type="CDD" id="cd01657">
    <property type="entry name" value="Ribosomal_L7_archeal_euk"/>
    <property type="match status" value="1"/>
</dbReference>
<evidence type="ECO:0000313" key="6">
    <source>
        <dbReference type="EMBL" id="KAG8431795.1"/>
    </source>
</evidence>
<dbReference type="NCBIfam" id="TIGR01310">
    <property type="entry name" value="uL30_euk"/>
    <property type="match status" value="1"/>
</dbReference>
<dbReference type="GO" id="GO:0000463">
    <property type="term" value="P:maturation of LSU-rRNA from tricistronic rRNA transcript (SSU-rRNA, 5.8S rRNA, LSU-rRNA)"/>
    <property type="evidence" value="ECO:0007669"/>
    <property type="project" value="TreeGrafter"/>
</dbReference>
<evidence type="ECO:0000259" key="5">
    <source>
        <dbReference type="Pfam" id="PF08079"/>
    </source>
</evidence>
<dbReference type="FunFam" id="3.30.1390.20:FF:000004">
    <property type="entry name" value="60S ribosomal protein L7"/>
    <property type="match status" value="1"/>
</dbReference>
<accession>A0A8T2IFR9</accession>
<gene>
    <name evidence="6" type="ORF">GDO86_019883</name>
</gene>
<dbReference type="EMBL" id="JAACNH010000066">
    <property type="protein sequence ID" value="KAG8431793.1"/>
    <property type="molecule type" value="Genomic_DNA"/>
</dbReference>
<dbReference type="InterPro" id="IPR005998">
    <property type="entry name" value="Ribosomal_uL30_euk"/>
</dbReference>
<keyword evidence="3" id="KW-0687">Ribonucleoprotein</keyword>
<dbReference type="EMBL" id="JAACNH010000066">
    <property type="protein sequence ID" value="KAG8431794.1"/>
    <property type="molecule type" value="Genomic_DNA"/>
</dbReference>